<dbReference type="OrthoDB" id="9135615at2"/>
<dbReference type="EMBL" id="SPUM01000018">
    <property type="protein sequence ID" value="TFW34990.1"/>
    <property type="molecule type" value="Genomic_DNA"/>
</dbReference>
<dbReference type="InterPro" id="IPR036086">
    <property type="entry name" value="ParB/Sulfiredoxin_sf"/>
</dbReference>
<dbReference type="Gene3D" id="3.90.1530.10">
    <property type="entry name" value="Conserved hypothetical protein from pyrococcus furiosus pfu- 392566-001, ParB domain"/>
    <property type="match status" value="1"/>
</dbReference>
<comment type="caution">
    <text evidence="1">The sequence shown here is derived from an EMBL/GenBank/DDBJ whole genome shotgun (WGS) entry which is preliminary data.</text>
</comment>
<proteinExistence type="predicted"/>
<dbReference type="Proteomes" id="UP000297258">
    <property type="component" value="Unassembled WGS sequence"/>
</dbReference>
<name>A0A4Y9T4H6_9BURK</name>
<dbReference type="SUPFAM" id="SSF110849">
    <property type="entry name" value="ParB/Sulfiredoxin"/>
    <property type="match status" value="1"/>
</dbReference>
<keyword evidence="2" id="KW-1185">Reference proteome</keyword>
<dbReference type="AlphaFoldDB" id="A0A4Y9T4H6"/>
<accession>A0A4Y9T4H6</accession>
<sequence>MKSTILRISPKSLISQQSKEQMNGSLVKRLAADMRARGYEVSQPISGVRREDGRIVISDGHHRVAAAIRAGIDLVPVDVQERGVD</sequence>
<reference evidence="1 2" key="1">
    <citation type="submission" date="2019-03" db="EMBL/GenBank/DDBJ databases">
        <title>Draft genome of Massilia hortus sp. nov., a novel bacterial species of the Oxalobacteraceae family.</title>
        <authorList>
            <person name="Peta V."/>
            <person name="Raths R."/>
            <person name="Bucking H."/>
        </authorList>
    </citation>
    <scope>NUCLEOTIDE SEQUENCE [LARGE SCALE GENOMIC DNA]</scope>
    <source>
        <strain evidence="1 2">ONC3</strain>
    </source>
</reference>
<evidence type="ECO:0000313" key="1">
    <source>
        <dbReference type="EMBL" id="TFW34990.1"/>
    </source>
</evidence>
<dbReference type="RefSeq" id="WP_135188192.1">
    <property type="nucleotide sequence ID" value="NZ_SPUM01000018.1"/>
</dbReference>
<gene>
    <name evidence="1" type="ORF">E4O92_02595</name>
</gene>
<protein>
    <submittedName>
        <fullName evidence="1">Uncharacterized protein</fullName>
    </submittedName>
</protein>
<evidence type="ECO:0000313" key="2">
    <source>
        <dbReference type="Proteomes" id="UP000297258"/>
    </source>
</evidence>
<organism evidence="1 2">
    <name type="scientific">Massilia horti</name>
    <dbReference type="NCBI Taxonomy" id="2562153"/>
    <lineage>
        <taxon>Bacteria</taxon>
        <taxon>Pseudomonadati</taxon>
        <taxon>Pseudomonadota</taxon>
        <taxon>Betaproteobacteria</taxon>
        <taxon>Burkholderiales</taxon>
        <taxon>Oxalobacteraceae</taxon>
        <taxon>Telluria group</taxon>
        <taxon>Massilia</taxon>
    </lineage>
</organism>